<dbReference type="InterPro" id="IPR010428">
    <property type="entry name" value="Zincin_1"/>
</dbReference>
<reference evidence="1 2" key="1">
    <citation type="submission" date="2015-04" db="EMBL/GenBank/DDBJ databases">
        <title>Complete Genome Sequence of Brevibacterium flavum ATCC 15168.</title>
        <authorList>
            <person name="Ahn J."/>
            <person name="Park G."/>
            <person name="Jeon W."/>
            <person name="Jang Y."/>
            <person name="Jang M."/>
            <person name="Lee H."/>
            <person name="Lee H."/>
        </authorList>
    </citation>
    <scope>NUCLEOTIDE SEQUENCE [LARGE SCALE GENOMIC DNA]</scope>
    <source>
        <strain evidence="1 2">ATCC 15168</strain>
    </source>
</reference>
<organism evidence="1 2">
    <name type="scientific">[Brevibacterium] flavum</name>
    <dbReference type="NCBI Taxonomy" id="92706"/>
    <lineage>
        <taxon>Bacteria</taxon>
        <taxon>Bacillati</taxon>
        <taxon>Actinomycetota</taxon>
        <taxon>Actinomycetes</taxon>
        <taxon>Mycobacteriales</taxon>
        <taxon>Corynebacteriaceae</taxon>
        <taxon>Corynebacterium</taxon>
    </lineage>
</organism>
<evidence type="ECO:0000313" key="2">
    <source>
        <dbReference type="Proteomes" id="UP000034037"/>
    </source>
</evidence>
<gene>
    <name evidence="1" type="ORF">YH66_03995</name>
</gene>
<dbReference type="AlphaFoldDB" id="A0A0F6SQT6"/>
<proteinExistence type="predicted"/>
<dbReference type="Proteomes" id="UP000034037">
    <property type="component" value="Chromosome"/>
</dbReference>
<dbReference type="GeneID" id="1018741"/>
<name>A0A0F6SQT6_9CORY</name>
<dbReference type="PATRIC" id="fig|92706.3.peg.827"/>
<accession>A0A0F6SQT6</accession>
<dbReference type="Gene3D" id="3.30.2010.20">
    <property type="match status" value="1"/>
</dbReference>
<keyword evidence="2" id="KW-1185">Reference proteome</keyword>
<protein>
    <recommendedName>
        <fullName evidence="3">Exonuclease</fullName>
    </recommendedName>
</protein>
<dbReference type="InterPro" id="IPR038555">
    <property type="entry name" value="Zincin_1_sf"/>
</dbReference>
<sequence>MHTRTFRNRHGRGLRGPLMPVEVPRHASRRQAFDRAVLEAYSPLYGIYQKELSNLDIAVDTVPRMRLSADLAILPDEITADGPVPLGRVIPPAIDTKGNPTRARIVIFRMPIEQRVTNAVERHELLTHVLTSLVANYLNIDPRDIDPGFQDL</sequence>
<dbReference type="SUPFAM" id="SSF55486">
    <property type="entry name" value="Metalloproteases ('zincins'), catalytic domain"/>
    <property type="match status" value="1"/>
</dbReference>
<dbReference type="RefSeq" id="WP_003863577.1">
    <property type="nucleotide sequence ID" value="NZ_CP011309.1"/>
</dbReference>
<dbReference type="EMBL" id="CP011309">
    <property type="protein sequence ID" value="AKF26774.1"/>
    <property type="molecule type" value="Genomic_DNA"/>
</dbReference>
<evidence type="ECO:0008006" key="3">
    <source>
        <dbReference type="Google" id="ProtNLM"/>
    </source>
</evidence>
<dbReference type="HOGENOM" id="CLU_118049_1_1_11"/>
<dbReference type="Pfam" id="PF06262">
    <property type="entry name" value="Zincin_1"/>
    <property type="match status" value="1"/>
</dbReference>
<dbReference type="CDD" id="cd12954">
    <property type="entry name" value="MMP_TTHA0227_like_1"/>
    <property type="match status" value="1"/>
</dbReference>
<evidence type="ECO:0000313" key="1">
    <source>
        <dbReference type="EMBL" id="AKF26774.1"/>
    </source>
</evidence>